<gene>
    <name evidence="1" type="ORF">NIES21_12160</name>
</gene>
<dbReference type="AlphaFoldDB" id="A0A1Z4GD41"/>
<evidence type="ECO:0000313" key="1">
    <source>
        <dbReference type="EMBL" id="BAY15399.1"/>
    </source>
</evidence>
<reference evidence="1 2" key="1">
    <citation type="submission" date="2017-06" db="EMBL/GenBank/DDBJ databases">
        <title>Genome sequencing of cyanobaciteial culture collection at National Institute for Environmental Studies (NIES).</title>
        <authorList>
            <person name="Hirose Y."/>
            <person name="Shimura Y."/>
            <person name="Fujisawa T."/>
            <person name="Nakamura Y."/>
            <person name="Kawachi M."/>
        </authorList>
    </citation>
    <scope>NUCLEOTIDE SEQUENCE [LARGE SCALE GENOMIC DNA]</scope>
    <source>
        <strain evidence="1 2">NIES-21</strain>
    </source>
</reference>
<accession>A0A1Z4GD41</accession>
<protein>
    <submittedName>
        <fullName evidence="1">Uncharacterized protein</fullName>
    </submittedName>
</protein>
<sequence length="87" mass="10056">MNKENFIYDSKCDNLQKALDIYTNGGRILCAVCGSELIIIGYEDKTLITKYQLQPGIYCPVSSKHIYAKFIFADHFAEFRQEFGYNE</sequence>
<evidence type="ECO:0000313" key="2">
    <source>
        <dbReference type="Proteomes" id="UP000218287"/>
    </source>
</evidence>
<dbReference type="OrthoDB" id="9983298at2"/>
<keyword evidence="2" id="KW-1185">Reference proteome</keyword>
<proteinExistence type="predicted"/>
<dbReference type="Proteomes" id="UP000218287">
    <property type="component" value="Chromosome"/>
</dbReference>
<name>A0A1Z4GD41_9CYAN</name>
<dbReference type="EMBL" id="AP018174">
    <property type="protein sequence ID" value="BAY15399.1"/>
    <property type="molecule type" value="Genomic_DNA"/>
</dbReference>
<organism evidence="1 2">
    <name type="scientific">Anabaenopsis circularis NIES-21</name>
    <dbReference type="NCBI Taxonomy" id="1085406"/>
    <lineage>
        <taxon>Bacteria</taxon>
        <taxon>Bacillati</taxon>
        <taxon>Cyanobacteriota</taxon>
        <taxon>Cyanophyceae</taxon>
        <taxon>Nostocales</taxon>
        <taxon>Nodulariaceae</taxon>
        <taxon>Anabaenopsis</taxon>
    </lineage>
</organism>